<dbReference type="InterPro" id="IPR057448">
    <property type="entry name" value="BCL-11A_Znf_CCHC"/>
</dbReference>
<feature type="region of interest" description="Disordered" evidence="1">
    <location>
        <begin position="236"/>
        <end position="255"/>
    </location>
</feature>
<keyword evidence="4" id="KW-1185">Reference proteome</keyword>
<feature type="compositionally biased region" description="Polar residues" evidence="1">
    <location>
        <begin position="186"/>
        <end position="211"/>
    </location>
</feature>
<evidence type="ECO:0000313" key="4">
    <source>
        <dbReference type="Proteomes" id="UP000324222"/>
    </source>
</evidence>
<evidence type="ECO:0000313" key="3">
    <source>
        <dbReference type="EMBL" id="MPC64757.1"/>
    </source>
</evidence>
<dbReference type="Pfam" id="PF25491">
    <property type="entry name" value="CCHC_BCL-11A"/>
    <property type="match status" value="1"/>
</dbReference>
<gene>
    <name evidence="3" type="ORF">E2C01_058877</name>
</gene>
<feature type="region of interest" description="Disordered" evidence="1">
    <location>
        <begin position="111"/>
        <end position="217"/>
    </location>
</feature>
<proteinExistence type="predicted"/>
<feature type="domain" description="BCL-11A-like CCHC zinc finger" evidence="2">
    <location>
        <begin position="82"/>
        <end position="109"/>
    </location>
</feature>
<evidence type="ECO:0000256" key="1">
    <source>
        <dbReference type="SAM" id="MobiDB-lite"/>
    </source>
</evidence>
<protein>
    <recommendedName>
        <fullName evidence="2">BCL-11A-like CCHC zinc finger domain-containing protein</fullName>
    </recommendedName>
</protein>
<organism evidence="3 4">
    <name type="scientific">Portunus trituberculatus</name>
    <name type="common">Swimming crab</name>
    <name type="synonym">Neptunus trituberculatus</name>
    <dbReference type="NCBI Taxonomy" id="210409"/>
    <lineage>
        <taxon>Eukaryota</taxon>
        <taxon>Metazoa</taxon>
        <taxon>Ecdysozoa</taxon>
        <taxon>Arthropoda</taxon>
        <taxon>Crustacea</taxon>
        <taxon>Multicrustacea</taxon>
        <taxon>Malacostraca</taxon>
        <taxon>Eumalacostraca</taxon>
        <taxon>Eucarida</taxon>
        <taxon>Decapoda</taxon>
        <taxon>Pleocyemata</taxon>
        <taxon>Brachyura</taxon>
        <taxon>Eubrachyura</taxon>
        <taxon>Portunoidea</taxon>
        <taxon>Portunidae</taxon>
        <taxon>Portuninae</taxon>
        <taxon>Portunus</taxon>
    </lineage>
</organism>
<reference evidence="3 4" key="1">
    <citation type="submission" date="2019-05" db="EMBL/GenBank/DDBJ databases">
        <title>Another draft genome of Portunus trituberculatus and its Hox gene families provides insights of decapod evolution.</title>
        <authorList>
            <person name="Jeong J.-H."/>
            <person name="Song I."/>
            <person name="Kim S."/>
            <person name="Choi T."/>
            <person name="Kim D."/>
            <person name="Ryu S."/>
            <person name="Kim W."/>
        </authorList>
    </citation>
    <scope>NUCLEOTIDE SEQUENCE [LARGE SCALE GENOMIC DNA]</scope>
    <source>
        <tissue evidence="3">Muscle</tissue>
    </source>
</reference>
<dbReference type="AlphaFoldDB" id="A0A5B7H5W7"/>
<accession>A0A5B7H5W7</accession>
<sequence length="255" mass="27210">MPCHPIRHIAAGLRPIVTAALPSMLEDPTLTAERSFIMFRVSNLALQHPFSVLDYLASIYRVCITLKRPRWSCDGAGECADVLTCGVCQKDFLLADILRFIQHKVHNCQAPSAPCGQDAASGEQDAPASAPPSATRDHNGDVGSEGPSNPASPATVTGDGDDSKADEKRKRDDEDDAPARKKPRSTQDAEANTTDTVQRITVTKPNNNPITHTPFPAGIINKTKANAVLPGQVSVNANNRHKLSSSPGLPPLPSL</sequence>
<dbReference type="OrthoDB" id="10046198at2759"/>
<dbReference type="Proteomes" id="UP000324222">
    <property type="component" value="Unassembled WGS sequence"/>
</dbReference>
<dbReference type="EMBL" id="VSRR010022540">
    <property type="protein sequence ID" value="MPC64757.1"/>
    <property type="molecule type" value="Genomic_DNA"/>
</dbReference>
<comment type="caution">
    <text evidence="3">The sequence shown here is derived from an EMBL/GenBank/DDBJ whole genome shotgun (WGS) entry which is preliminary data.</text>
</comment>
<feature type="compositionally biased region" description="Polar residues" evidence="1">
    <location>
        <begin position="146"/>
        <end position="155"/>
    </location>
</feature>
<feature type="compositionally biased region" description="Basic and acidic residues" evidence="1">
    <location>
        <begin position="161"/>
        <end position="172"/>
    </location>
</feature>
<name>A0A5B7H5W7_PORTR</name>
<evidence type="ECO:0000259" key="2">
    <source>
        <dbReference type="Pfam" id="PF25491"/>
    </source>
</evidence>